<organism evidence="1 2">
    <name type="scientific">Nocardia rhamnosiphila</name>
    <dbReference type="NCBI Taxonomy" id="426716"/>
    <lineage>
        <taxon>Bacteria</taxon>
        <taxon>Bacillati</taxon>
        <taxon>Actinomycetota</taxon>
        <taxon>Actinomycetes</taxon>
        <taxon>Mycobacteriales</taxon>
        <taxon>Nocardiaceae</taxon>
        <taxon>Nocardia</taxon>
    </lineage>
</organism>
<evidence type="ECO:0000313" key="1">
    <source>
        <dbReference type="EMBL" id="MEU1952566.1"/>
    </source>
</evidence>
<dbReference type="GeneID" id="96242685"/>
<dbReference type="Gene3D" id="3.10.450.50">
    <property type="match status" value="1"/>
</dbReference>
<keyword evidence="2" id="KW-1185">Reference proteome</keyword>
<dbReference type="InterPro" id="IPR032710">
    <property type="entry name" value="NTF2-like_dom_sf"/>
</dbReference>
<name>A0ABV2WNU0_9NOCA</name>
<dbReference type="RefSeq" id="WP_030519514.1">
    <property type="nucleotide sequence ID" value="NZ_JBEYBD010000004.1"/>
</dbReference>
<dbReference type="InterPro" id="IPR016918">
    <property type="entry name" value="UCP029394"/>
</dbReference>
<dbReference type="SUPFAM" id="SSF54427">
    <property type="entry name" value="NTF2-like"/>
    <property type="match status" value="1"/>
</dbReference>
<dbReference type="EMBL" id="JBEYBF010000006">
    <property type="protein sequence ID" value="MEU1952566.1"/>
    <property type="molecule type" value="Genomic_DNA"/>
</dbReference>
<protein>
    <recommendedName>
        <fullName evidence="3">DUF4440 domain-containing protein</fullName>
    </recommendedName>
</protein>
<dbReference type="PIRSF" id="PIRSF029394">
    <property type="entry name" value="UCP029394"/>
    <property type="match status" value="1"/>
</dbReference>
<accession>A0ABV2WNU0</accession>
<gene>
    <name evidence="1" type="ORF">ABZ510_11945</name>
</gene>
<dbReference type="Proteomes" id="UP001550628">
    <property type="component" value="Unassembled WGS sequence"/>
</dbReference>
<proteinExistence type="predicted"/>
<reference evidence="1 2" key="1">
    <citation type="submission" date="2024-06" db="EMBL/GenBank/DDBJ databases">
        <title>The Natural Products Discovery Center: Release of the First 8490 Sequenced Strains for Exploring Actinobacteria Biosynthetic Diversity.</title>
        <authorList>
            <person name="Kalkreuter E."/>
            <person name="Kautsar S.A."/>
            <person name="Yang D."/>
            <person name="Bader C.D."/>
            <person name="Teijaro C.N."/>
            <person name="Fluegel L."/>
            <person name="Davis C.M."/>
            <person name="Simpson J.R."/>
            <person name="Lauterbach L."/>
            <person name="Steele A.D."/>
            <person name="Gui C."/>
            <person name="Meng S."/>
            <person name="Li G."/>
            <person name="Viehrig K."/>
            <person name="Ye F."/>
            <person name="Su P."/>
            <person name="Kiefer A.F."/>
            <person name="Nichols A."/>
            <person name="Cepeda A.J."/>
            <person name="Yan W."/>
            <person name="Fan B."/>
            <person name="Jiang Y."/>
            <person name="Adhikari A."/>
            <person name="Zheng C.-J."/>
            <person name="Schuster L."/>
            <person name="Cowan T.M."/>
            <person name="Smanski M.J."/>
            <person name="Chevrette M.G."/>
            <person name="De Carvalho L.P.S."/>
            <person name="Shen B."/>
        </authorList>
    </citation>
    <scope>NUCLEOTIDE SEQUENCE [LARGE SCALE GENOMIC DNA]</scope>
    <source>
        <strain evidence="1 2">NPDC019708</strain>
    </source>
</reference>
<evidence type="ECO:0000313" key="2">
    <source>
        <dbReference type="Proteomes" id="UP001550628"/>
    </source>
</evidence>
<sequence>MTETSGLPDTTEPLDARSEVERVHSLLATWLGTPASPQVLDGFAAAQHDDFSMVTVAGAVVRKTELLAGLHRARNSRPGLVIEVSDIETVCASADLTVVRFVEEHRDGDTSEYRRTTAVLRADPDENRYHWLTVHETPLGPDEIQRSLT</sequence>
<evidence type="ECO:0008006" key="3">
    <source>
        <dbReference type="Google" id="ProtNLM"/>
    </source>
</evidence>
<comment type="caution">
    <text evidence="1">The sequence shown here is derived from an EMBL/GenBank/DDBJ whole genome shotgun (WGS) entry which is preliminary data.</text>
</comment>